<dbReference type="Pfam" id="PF09643">
    <property type="entry name" value="YopX"/>
    <property type="match status" value="1"/>
</dbReference>
<dbReference type="RefSeq" id="WP_154306004.1">
    <property type="nucleotide sequence ID" value="NZ_WKKI01000002.1"/>
</dbReference>
<accession>A0A7X2IWF7</accession>
<dbReference type="InterPro" id="IPR010024">
    <property type="entry name" value="CHP16711"/>
</dbReference>
<feature type="domain" description="YopX protein" evidence="1">
    <location>
        <begin position="6"/>
        <end position="121"/>
    </location>
</feature>
<gene>
    <name evidence="2" type="ORF">GJU40_01645</name>
</gene>
<evidence type="ECO:0000259" key="1">
    <source>
        <dbReference type="Pfam" id="PF09643"/>
    </source>
</evidence>
<reference evidence="2 3" key="1">
    <citation type="submission" date="2019-11" db="EMBL/GenBank/DDBJ databases">
        <title>Bacillus lacus genome.</title>
        <authorList>
            <person name="Allen C.J."/>
            <person name="Newman J.D."/>
        </authorList>
    </citation>
    <scope>NUCLEOTIDE SEQUENCE [LARGE SCALE GENOMIC DNA]</scope>
    <source>
        <strain evidence="2 3">KCTC 33946</strain>
    </source>
</reference>
<dbReference type="SUPFAM" id="SSF159006">
    <property type="entry name" value="YopX-like"/>
    <property type="match status" value="1"/>
</dbReference>
<name>A0A7X2IWF7_9BACI</name>
<dbReference type="InterPro" id="IPR019096">
    <property type="entry name" value="YopX_protein"/>
</dbReference>
<evidence type="ECO:0000313" key="3">
    <source>
        <dbReference type="Proteomes" id="UP000448867"/>
    </source>
</evidence>
<protein>
    <recommendedName>
        <fullName evidence="1">YopX protein domain-containing protein</fullName>
    </recommendedName>
</protein>
<sequence length="122" mass="14195">MREIKFRQWYQKTNTMFQSLSMRANTNAGEVEIIPAKMTGYIPMQYTGLKDKNGKEIYEGDLVKGKAYEFNGCPRIIGEVIYDYCEFKVKSRRDNTSLLKAELNTTYEVIGNIYENPELLEV</sequence>
<evidence type="ECO:0000313" key="2">
    <source>
        <dbReference type="EMBL" id="MRX70870.1"/>
    </source>
</evidence>
<dbReference type="InterPro" id="IPR023385">
    <property type="entry name" value="YopX-like_C"/>
</dbReference>
<dbReference type="Gene3D" id="2.30.30.290">
    <property type="entry name" value="YopX-like domains"/>
    <property type="match status" value="1"/>
</dbReference>
<dbReference type="AlphaFoldDB" id="A0A7X2IWF7"/>
<dbReference type="NCBIfam" id="TIGR01671">
    <property type="entry name" value="phage_TIGR01671"/>
    <property type="match status" value="1"/>
</dbReference>
<comment type="caution">
    <text evidence="2">The sequence shown here is derived from an EMBL/GenBank/DDBJ whole genome shotgun (WGS) entry which is preliminary data.</text>
</comment>
<dbReference type="OrthoDB" id="1809393at2"/>
<proteinExistence type="predicted"/>
<keyword evidence="3" id="KW-1185">Reference proteome</keyword>
<organism evidence="2 3">
    <name type="scientific">Metabacillus lacus</name>
    <dbReference type="NCBI Taxonomy" id="1983721"/>
    <lineage>
        <taxon>Bacteria</taxon>
        <taxon>Bacillati</taxon>
        <taxon>Bacillota</taxon>
        <taxon>Bacilli</taxon>
        <taxon>Bacillales</taxon>
        <taxon>Bacillaceae</taxon>
        <taxon>Metabacillus</taxon>
    </lineage>
</organism>
<dbReference type="Proteomes" id="UP000448867">
    <property type="component" value="Unassembled WGS sequence"/>
</dbReference>
<dbReference type="EMBL" id="WKKI01000002">
    <property type="protein sequence ID" value="MRX70870.1"/>
    <property type="molecule type" value="Genomic_DNA"/>
</dbReference>